<accession>I3ZY04</accession>
<dbReference type="EMBL" id="CP003283">
    <property type="protein sequence ID" value="AFL96588.1"/>
    <property type="molecule type" value="Genomic_DNA"/>
</dbReference>
<dbReference type="AlphaFoldDB" id="I3ZY04"/>
<sequence length="514" mass="59641">MIDGVDIECTEDLATIWESSPFLDFITKVNEKTGEIHPKKTAKYRGLIFELLQKGNGEGVFCSVRGSLHKYYNEGKHNADGFTFNALQSVILDLNKKFGIEPQSAIIRNIEFGVNLYAPEPVQNVLNGVIAYKGRRFDTLNDGRKRLGVCVPYQRYTIKLYDKGKQYGICSNLMRLEFAVHKMAHLQKYGIRTLADCMRLENLHPLGGVLADFWGDVIHLDKRAIKWREMSNFQHKKLLYYASPQNWEDFTRVQRTRAKKIYKTLVAKYCTSTKPEWLKNEVLRVWENLTQNIGETMPYDLPKTNSPKKVKNVYDLTDIINGYFVYKNAPQKADVFFKYFGTYEPEEIETHEQENNLKEERETEPPFLSADIAKGNKENHKTGNKCKKCKCCGSDISHKRAGTKYCSKKCNNKINGKKRMKAQKQKRRQENKSLDKITKLWRADKIKYLSMDIAGECVTLAPQEITTDRETINQVKKIFLHPTDGRYNDFTLTDGRARKLLRLINKYNLENCKK</sequence>
<keyword evidence="2" id="KW-1185">Reference proteome</keyword>
<name>I3ZY04_ORNRL</name>
<protein>
    <submittedName>
        <fullName evidence="1">Uncharacterized protein</fullName>
    </submittedName>
</protein>
<dbReference type="Proteomes" id="UP000006051">
    <property type="component" value="Chromosome"/>
</dbReference>
<organism evidence="1 2">
    <name type="scientific">Ornithobacterium rhinotracheale (strain ATCC 51463 / DSM 15997 / CCUG 23171 / CIP 104009 / LMG 9086)</name>
    <dbReference type="NCBI Taxonomy" id="867902"/>
    <lineage>
        <taxon>Bacteria</taxon>
        <taxon>Pseudomonadati</taxon>
        <taxon>Bacteroidota</taxon>
        <taxon>Flavobacteriia</taxon>
        <taxon>Flavobacteriales</taxon>
        <taxon>Weeksellaceae</taxon>
        <taxon>Ornithobacterium</taxon>
    </lineage>
</organism>
<gene>
    <name evidence="1" type="ordered locus">Ornrh_0380</name>
</gene>
<evidence type="ECO:0000313" key="1">
    <source>
        <dbReference type="EMBL" id="AFL96588.1"/>
    </source>
</evidence>
<dbReference type="eggNOG" id="ENOG5032UBT">
    <property type="taxonomic scope" value="Bacteria"/>
</dbReference>
<dbReference type="HOGENOM" id="CLU_535142_0_0_10"/>
<dbReference type="RefSeq" id="WP_014790215.1">
    <property type="nucleotide sequence ID" value="NC_018016.1"/>
</dbReference>
<dbReference type="GeneID" id="71570442"/>
<reference evidence="1 2" key="1">
    <citation type="submission" date="2012-06" db="EMBL/GenBank/DDBJ databases">
        <title>The complete genome of Ornithobacterium rhinotracheale DSM 15997.</title>
        <authorList>
            <consortium name="US DOE Joint Genome Institute (JGI-PGF)"/>
            <person name="Lucas S."/>
            <person name="Copeland A."/>
            <person name="Lapidus A."/>
            <person name="Goodwin L."/>
            <person name="Pitluck S."/>
            <person name="Peters L."/>
            <person name="Mikhailova N."/>
            <person name="Teshima H."/>
            <person name="Kyrpides N."/>
            <person name="Mavromatis K."/>
            <person name="Pagani I."/>
            <person name="Ivanova N."/>
            <person name="Ovchinnikova G."/>
            <person name="Zeytun A."/>
            <person name="Detter J.C."/>
            <person name="Han C."/>
            <person name="Land M."/>
            <person name="Hauser L."/>
            <person name="Markowitz V."/>
            <person name="Cheng J.-F."/>
            <person name="Hugenholtz P."/>
            <person name="Woyke T."/>
            <person name="Wu D."/>
            <person name="Lang E."/>
            <person name="Kopitz M."/>
            <person name="Brambilla E."/>
            <person name="Klenk H.-P."/>
            <person name="Eisen J.A."/>
        </authorList>
    </citation>
    <scope>NUCLEOTIDE SEQUENCE [LARGE SCALE GENOMIC DNA]</scope>
    <source>
        <strain evidence="2">ATCC 51463 / DSM 15997 / CCUG 23171 / LMG 9086</strain>
    </source>
</reference>
<dbReference type="GeneID" id="97258946"/>
<evidence type="ECO:0000313" key="2">
    <source>
        <dbReference type="Proteomes" id="UP000006051"/>
    </source>
</evidence>
<dbReference type="STRING" id="867902.Ornrh_0380"/>
<proteinExistence type="predicted"/>
<dbReference type="KEGG" id="orh:Ornrh_0380"/>